<dbReference type="EMBL" id="FOMZ01000028">
    <property type="protein sequence ID" value="SFE69496.1"/>
    <property type="molecule type" value="Genomic_DNA"/>
</dbReference>
<reference evidence="2" key="1">
    <citation type="submission" date="2016-10" db="EMBL/GenBank/DDBJ databases">
        <authorList>
            <person name="Varghese N."/>
            <person name="Submissions S."/>
        </authorList>
    </citation>
    <scope>NUCLEOTIDE SEQUENCE [LARGE SCALE GENOMIC DNA]</scope>
    <source>
        <strain evidence="2">DSM 45004</strain>
    </source>
</reference>
<evidence type="ECO:0000313" key="1">
    <source>
        <dbReference type="EMBL" id="SFE69496.1"/>
    </source>
</evidence>
<proteinExistence type="predicted"/>
<keyword evidence="2" id="KW-1185">Reference proteome</keyword>
<dbReference type="AlphaFoldDB" id="A0A1I2CMF6"/>
<gene>
    <name evidence="1" type="ORF">SAMN04487819_1281</name>
</gene>
<dbReference type="Proteomes" id="UP000198716">
    <property type="component" value="Unassembled WGS sequence"/>
</dbReference>
<evidence type="ECO:0000313" key="2">
    <source>
        <dbReference type="Proteomes" id="UP000198716"/>
    </source>
</evidence>
<accession>A0A1I2CMF6</accession>
<protein>
    <submittedName>
        <fullName evidence="1">Uncharacterized protein</fullName>
    </submittedName>
</protein>
<name>A0A1I2CMF6_9ACTN</name>
<sequence>ETAHTFGVWRCQPRIPWHEPRLWPVHPHMRTRSMVWAMGPTLDIARSDEDKGGAGWTLHDLNITGAWIWPDAGHLLEPLYNVVRPALLASASIEDASLRGASAQHVSAGYKALNGRFEYAKVLDSHQPWRWQPMWRRAIIAATRARLFRQVSKIARERDLWPVHSVTDSAWYLTTQATLTEWHQADNGNLGVLRPKRVHRLSEQDRDTLRALDPNAEKTPSVPAALNLTDEQ</sequence>
<organism evidence="1 2">
    <name type="scientific">Actinopolyspora alba</name>
    <dbReference type="NCBI Taxonomy" id="673379"/>
    <lineage>
        <taxon>Bacteria</taxon>
        <taxon>Bacillati</taxon>
        <taxon>Actinomycetota</taxon>
        <taxon>Actinomycetes</taxon>
        <taxon>Actinopolysporales</taxon>
        <taxon>Actinopolysporaceae</taxon>
        <taxon>Actinopolyspora</taxon>
        <taxon>Actinopolyspora alba group</taxon>
    </lineage>
</organism>
<feature type="non-terminal residue" evidence="1">
    <location>
        <position position="1"/>
    </location>
</feature>